<dbReference type="KEGG" id="jda:BW727_101641"/>
<keyword evidence="2" id="KW-1185">Reference proteome</keyword>
<sequence>MELTSEQKQEIHKKLNATWSSTNCPKCGKAWVHVDDFLSEIREYQGENISEDQKVAPVIILSCLVCGHIEYISPKILKITGF</sequence>
<dbReference type="RefSeq" id="WP_062469474.1">
    <property type="nucleotide sequence ID" value="NZ_BBYN01000013.1"/>
</dbReference>
<organism evidence="1 2">
    <name type="scientific">Jeotgalibaca dankookensis</name>
    <dbReference type="NCBI Taxonomy" id="708126"/>
    <lineage>
        <taxon>Bacteria</taxon>
        <taxon>Bacillati</taxon>
        <taxon>Bacillota</taxon>
        <taxon>Bacilli</taxon>
        <taxon>Lactobacillales</taxon>
        <taxon>Carnobacteriaceae</taxon>
        <taxon>Jeotgalibaca</taxon>
    </lineage>
</organism>
<dbReference type="Proteomes" id="UP000188993">
    <property type="component" value="Chromosome"/>
</dbReference>
<dbReference type="EMBL" id="CP019728">
    <property type="protein sequence ID" value="AQS54007.1"/>
    <property type="molecule type" value="Genomic_DNA"/>
</dbReference>
<protein>
    <submittedName>
        <fullName evidence="1">Uncharacterized protein</fullName>
    </submittedName>
</protein>
<reference evidence="1 2" key="1">
    <citation type="journal article" date="2014" name="Int. J. Syst. Evol. Microbiol.">
        <title>Jeotgalibaca dankookensis gen. nov., sp. nov., a member of the family Carnobacteriaceae, isolated from seujeot (Korean traditional food).</title>
        <authorList>
            <person name="Lee D.G."/>
            <person name="Trujillo M.E."/>
            <person name="Kang H."/>
            <person name="Ahn T.Y."/>
        </authorList>
    </citation>
    <scope>NUCLEOTIDE SEQUENCE [LARGE SCALE GENOMIC DNA]</scope>
    <source>
        <strain evidence="1 2">EX-07</strain>
    </source>
</reference>
<dbReference type="AlphaFoldDB" id="A0A1S6IR30"/>
<gene>
    <name evidence="1" type="ORF">BW727_101641</name>
</gene>
<name>A0A1S6IR30_9LACT</name>
<accession>A0A1S6IR30</accession>
<dbReference type="OrthoDB" id="6293663at2"/>
<evidence type="ECO:0000313" key="2">
    <source>
        <dbReference type="Proteomes" id="UP000188993"/>
    </source>
</evidence>
<proteinExistence type="predicted"/>
<evidence type="ECO:0000313" key="1">
    <source>
        <dbReference type="EMBL" id="AQS54007.1"/>
    </source>
</evidence>
<dbReference type="STRING" id="708126.BW727_101641"/>